<dbReference type="Pfam" id="PF19263">
    <property type="entry name" value="DUF5906"/>
    <property type="match status" value="1"/>
</dbReference>
<dbReference type="GO" id="GO:0016817">
    <property type="term" value="F:hydrolase activity, acting on acid anhydrides"/>
    <property type="evidence" value="ECO:0007669"/>
    <property type="project" value="InterPro"/>
</dbReference>
<dbReference type="InterPro" id="IPR014015">
    <property type="entry name" value="Helicase_SF3_DNA-vir"/>
</dbReference>
<evidence type="ECO:0000313" key="7">
    <source>
        <dbReference type="EMBL" id="RKS52376.1"/>
    </source>
</evidence>
<feature type="region of interest" description="Disordered" evidence="4">
    <location>
        <begin position="1"/>
        <end position="29"/>
    </location>
</feature>
<evidence type="ECO:0000256" key="4">
    <source>
        <dbReference type="SAM" id="MobiDB-lite"/>
    </source>
</evidence>
<dbReference type="InterPro" id="IPR014819">
    <property type="entry name" value="PriCT_2"/>
</dbReference>
<dbReference type="InterPro" id="IPR036388">
    <property type="entry name" value="WH-like_DNA-bd_sf"/>
</dbReference>
<feature type="region of interest" description="Disordered" evidence="4">
    <location>
        <begin position="359"/>
        <end position="380"/>
    </location>
</feature>
<keyword evidence="8" id="KW-1185">Reference proteome</keyword>
<evidence type="ECO:0000313" key="8">
    <source>
        <dbReference type="Proteomes" id="UP000273626"/>
    </source>
</evidence>
<gene>
    <name evidence="7" type="ORF">BDE18_1700</name>
    <name evidence="6" type="ORF">ESD82_13550</name>
</gene>
<evidence type="ECO:0000313" key="6">
    <source>
        <dbReference type="EMBL" id="QFG37199.1"/>
    </source>
</evidence>
<feature type="compositionally biased region" description="Acidic residues" evidence="4">
    <location>
        <begin position="359"/>
        <end position="370"/>
    </location>
</feature>
<dbReference type="Proteomes" id="UP000326453">
    <property type="component" value="Chromosome 1"/>
</dbReference>
<organism evidence="6 9">
    <name type="scientific">Paracoccus pantotrophus</name>
    <name type="common">Thiosphaera pantotropha</name>
    <dbReference type="NCBI Taxonomy" id="82367"/>
    <lineage>
        <taxon>Bacteria</taxon>
        <taxon>Pseudomonadati</taxon>
        <taxon>Pseudomonadota</taxon>
        <taxon>Alphaproteobacteria</taxon>
        <taxon>Rhodobacterales</taxon>
        <taxon>Paracoccaceae</taxon>
        <taxon>Paracoccus</taxon>
    </lineage>
</organism>
<dbReference type="AlphaFoldDB" id="A0AAE6TTX7"/>
<dbReference type="KEGG" id="ppan:ESD82_13550"/>
<dbReference type="Pfam" id="PF08706">
    <property type="entry name" value="D5_N"/>
    <property type="match status" value="1"/>
</dbReference>
<feature type="domain" description="SF3 helicase" evidence="5">
    <location>
        <begin position="553"/>
        <end position="711"/>
    </location>
</feature>
<dbReference type="PANTHER" id="PTHR35372:SF2">
    <property type="entry name" value="SF3 HELICASE DOMAIN-CONTAINING PROTEIN"/>
    <property type="match status" value="1"/>
</dbReference>
<reference evidence="6 9" key="2">
    <citation type="submission" date="2019-01" db="EMBL/GenBank/DDBJ databases">
        <title>Complete Genome Sequence and Annotation of the Paracoccus pantotrophus type strain DSM 2944.</title>
        <authorList>
            <person name="Bockwoldt J.A."/>
            <person name="Zimmermann M."/>
            <person name="Tiso T."/>
            <person name="Blank L.M."/>
        </authorList>
    </citation>
    <scope>NUCLEOTIDE SEQUENCE [LARGE SCALE GENOMIC DNA]</scope>
    <source>
        <strain evidence="6 9">DSM 2944</strain>
    </source>
</reference>
<evidence type="ECO:0000313" key="9">
    <source>
        <dbReference type="Proteomes" id="UP000326453"/>
    </source>
</evidence>
<evidence type="ECO:0000256" key="1">
    <source>
        <dbReference type="ARBA" id="ARBA00022741"/>
    </source>
</evidence>
<dbReference type="PANTHER" id="PTHR35372">
    <property type="entry name" value="ATP BINDING PROTEIN-RELATED"/>
    <property type="match status" value="1"/>
</dbReference>
<dbReference type="Pfam" id="PF08707">
    <property type="entry name" value="PriCT_2"/>
    <property type="match status" value="1"/>
</dbReference>
<accession>A0AAE6TTX7</accession>
<dbReference type="Gene3D" id="3.40.50.300">
    <property type="entry name" value="P-loop containing nucleotide triphosphate hydrolases"/>
    <property type="match status" value="1"/>
</dbReference>
<protein>
    <submittedName>
        <fullName evidence="7">P4 family phage/plasmid primase-like protein</fullName>
    </submittedName>
</protein>
<dbReference type="PROSITE" id="PS51206">
    <property type="entry name" value="SF3_HELICASE_1"/>
    <property type="match status" value="1"/>
</dbReference>
<name>A0AAE6TTX7_PARPN</name>
<dbReference type="Proteomes" id="UP000273626">
    <property type="component" value="Unassembled WGS sequence"/>
</dbReference>
<dbReference type="InterPro" id="IPR006500">
    <property type="entry name" value="Helicase_put_C_phage/plasmid"/>
</dbReference>
<proteinExistence type="predicted"/>
<reference evidence="7 8" key="1">
    <citation type="submission" date="2018-10" db="EMBL/GenBank/DDBJ databases">
        <title>Genomic Encyclopedia of Archaeal and Bacterial Type Strains, Phase II (KMG-II): from individual species to whole genera.</title>
        <authorList>
            <person name="Goeker M."/>
        </authorList>
    </citation>
    <scope>NUCLEOTIDE SEQUENCE [LARGE SCALE GENOMIC DNA]</scope>
    <source>
        <strain evidence="8">ATCC 35512 / DSM 2944 / CIP 106514 / LMD 82.5 / NBRC 102493 / NCCB 82005 / GB17</strain>
        <strain evidence="7">DSM 2944</strain>
    </source>
</reference>
<sequence>MPKRKGQGIRSPSALNFGEHMQDNTRPESVQDYSLDDLLNDHLPSAQVVPLHGPLDRPITLARFPDQGAHSKGEHRLSLRKLAERIAAKTAPAKDRLPWLKLARFGDVKTPQGCLRHNANVLAVSGVEADYDAGQLSLDDAARLLEAAGIAALLYTSASHSPEAPRWRVLAPLSREREPGVREALCARLNGALGGVLDGASFTLSQAFYYGAVKGRHPVETLLVDGNYLDLVEGVAPLGKDGRPWQARPAADPHSLDSLLADPPPPVDWHAVNAALQAIPPDCSYDDWLKVGMALHHATDGRDEGFTVWADWSQSVENAASDRELTAKWRSFGTREGGGVTLGSLFHLAGQRHQGVAVEADDFDDLDDDTPSAKPQPRRQKIRLLDPADPMPSARHLVRDRYTSPENLRTLHHYRGSFWEWNGACYRDLDEAATQAAIWTYLEPMRKLSLKGKETSFKPCASSVANVLAATKAVTHLPTDMQSPSWLSGAMGPNPMELVPVANGLLHLPSGRLLPPTPAFFTLAASDVAFDPDAAEPSEWFRFLDQVWPGDHESIDTLQEIFGYLLSADTSQQKIPLIVGPKRSGKGTIARVLTALVGQGNVVSPTLNSLATNFGAEPLIGKSVAIIGDARLSGKVDRDAITERLLGISGEDSQSIDRKYRGAWHGRLGVRFLVMSNELPALKDASGALAGRFLLLTMNQSFYGREDRGLAARLLSELPGVLNWAREGYLRLNRRGHFVPPASARESVEALEALGSPISAFIKDRCEVAPGLTVSCDDLHSAWREWCATNRRDYPGTIASFGKDLHAAVPGLTVSRPRGDGQRTRHYNGIGLNASGRIASDPFDD</sequence>
<dbReference type="InterPro" id="IPR045455">
    <property type="entry name" value="NrS-1_pol-like_helicase"/>
</dbReference>
<dbReference type="EMBL" id="RBLI01000001">
    <property type="protein sequence ID" value="RKS52376.1"/>
    <property type="molecule type" value="Genomic_DNA"/>
</dbReference>
<dbReference type="SUPFAM" id="SSF46785">
    <property type="entry name" value="Winged helix' DNA-binding domain"/>
    <property type="match status" value="1"/>
</dbReference>
<dbReference type="GO" id="GO:0005524">
    <property type="term" value="F:ATP binding"/>
    <property type="evidence" value="ECO:0007669"/>
    <property type="project" value="UniProtKB-KW"/>
</dbReference>
<dbReference type="InterPro" id="IPR027417">
    <property type="entry name" value="P-loop_NTPase"/>
</dbReference>
<evidence type="ECO:0000259" key="5">
    <source>
        <dbReference type="PROSITE" id="PS51206"/>
    </source>
</evidence>
<evidence type="ECO:0000256" key="3">
    <source>
        <dbReference type="ARBA" id="ARBA00022840"/>
    </source>
</evidence>
<dbReference type="InterPro" id="IPR051620">
    <property type="entry name" value="ORF904-like_C"/>
</dbReference>
<dbReference type="Gene3D" id="1.10.10.10">
    <property type="entry name" value="Winged helix-like DNA-binding domain superfamily/Winged helix DNA-binding domain"/>
    <property type="match status" value="1"/>
</dbReference>
<dbReference type="NCBIfam" id="TIGR01613">
    <property type="entry name" value="primase_Cterm"/>
    <property type="match status" value="1"/>
</dbReference>
<dbReference type="InterPro" id="IPR036390">
    <property type="entry name" value="WH_DNA-bd_sf"/>
</dbReference>
<keyword evidence="1" id="KW-0547">Nucleotide-binding</keyword>
<dbReference type="InterPro" id="IPR014818">
    <property type="entry name" value="Phage/plasmid_primase_P4_C"/>
</dbReference>
<keyword evidence="2" id="KW-0378">Hydrolase</keyword>
<dbReference type="EMBL" id="CP044426">
    <property type="protein sequence ID" value="QFG37199.1"/>
    <property type="molecule type" value="Genomic_DNA"/>
</dbReference>
<keyword evidence="3" id="KW-0067">ATP-binding</keyword>
<dbReference type="SUPFAM" id="SSF52540">
    <property type="entry name" value="P-loop containing nucleoside triphosphate hydrolases"/>
    <property type="match status" value="1"/>
</dbReference>
<evidence type="ECO:0000256" key="2">
    <source>
        <dbReference type="ARBA" id="ARBA00022801"/>
    </source>
</evidence>